<feature type="compositionally biased region" description="Basic and acidic residues" evidence="1">
    <location>
        <begin position="185"/>
        <end position="201"/>
    </location>
</feature>
<feature type="region of interest" description="Disordered" evidence="1">
    <location>
        <begin position="185"/>
        <end position="449"/>
    </location>
</feature>
<accession>A0A2J7QI42</accession>
<dbReference type="Proteomes" id="UP000235965">
    <property type="component" value="Unassembled WGS sequence"/>
</dbReference>
<feature type="compositionally biased region" description="Low complexity" evidence="1">
    <location>
        <begin position="308"/>
        <end position="326"/>
    </location>
</feature>
<comment type="caution">
    <text evidence="2">The sequence shown here is derived from an EMBL/GenBank/DDBJ whole genome shotgun (WGS) entry which is preliminary data.</text>
</comment>
<feature type="region of interest" description="Disordered" evidence="1">
    <location>
        <begin position="49"/>
        <end position="77"/>
    </location>
</feature>
<dbReference type="InParanoid" id="A0A2J7QI42"/>
<feature type="compositionally biased region" description="Polar residues" evidence="1">
    <location>
        <begin position="108"/>
        <end position="129"/>
    </location>
</feature>
<evidence type="ECO:0000313" key="3">
    <source>
        <dbReference type="Proteomes" id="UP000235965"/>
    </source>
</evidence>
<feature type="compositionally biased region" description="Basic and acidic residues" evidence="1">
    <location>
        <begin position="56"/>
        <end position="69"/>
    </location>
</feature>
<protein>
    <submittedName>
        <fullName evidence="2">Uncharacterized protein</fullName>
    </submittedName>
</protein>
<feature type="compositionally biased region" description="Polar residues" evidence="1">
    <location>
        <begin position="241"/>
        <end position="256"/>
    </location>
</feature>
<gene>
    <name evidence="2" type="ORF">B7P43_G07571</name>
</gene>
<sequence length="504" mass="57310">MKAYKLSKLSNGYKTKINPSFPPLETWPIGTTRVRRGVAAHVSIYGEPAGNYPEEIQSHDDGEQTDLPKIRGHHKRRERTVMKLLPVDRKDTQTYQVHELSDEEPNQESHVQSKPSISPVHKTTTSQNRHSQHVGPATADEERPSPGKESSGLWPEHNGNAEDAITVFGHTPALVQAEQNYRELERNGDGMRSRSDVDTDLSHGQGQETSRHDPRTGSDIHGQRLNHHLEQSNGNKEEPIQANTQSDLESETNASRRPNEQMGGRREPVTDYYEYENTGPGLTYDEEDGPEHRKHTTASDGRKEMPFRSMSLSDIPSSSPRSDPSLAGTPDSAELHVEAKAGNEGRRSNKDESAGYDEEPVMNREQNDDGSESYEPFQLKYVTLGHNSQNTEYPIYETENEDSMETRGETEEEVKKEEEKEEKEKEKEKKEKEKREKEKREKEEAEEAEGGIYAALSKILEKKDAISRDEDIVGREEGENTNKKQADSYHNYWVLEYSRPKFSK</sequence>
<evidence type="ECO:0000313" key="2">
    <source>
        <dbReference type="EMBL" id="PNF28223.1"/>
    </source>
</evidence>
<feature type="compositionally biased region" description="Basic and acidic residues" evidence="1">
    <location>
        <begin position="257"/>
        <end position="269"/>
    </location>
</feature>
<feature type="compositionally biased region" description="Basic and acidic residues" evidence="1">
    <location>
        <begin position="333"/>
        <end position="353"/>
    </location>
</feature>
<feature type="compositionally biased region" description="Basic and acidic residues" evidence="1">
    <location>
        <begin position="404"/>
        <end position="443"/>
    </location>
</feature>
<organism evidence="2 3">
    <name type="scientific">Cryptotermes secundus</name>
    <dbReference type="NCBI Taxonomy" id="105785"/>
    <lineage>
        <taxon>Eukaryota</taxon>
        <taxon>Metazoa</taxon>
        <taxon>Ecdysozoa</taxon>
        <taxon>Arthropoda</taxon>
        <taxon>Hexapoda</taxon>
        <taxon>Insecta</taxon>
        <taxon>Pterygota</taxon>
        <taxon>Neoptera</taxon>
        <taxon>Polyneoptera</taxon>
        <taxon>Dictyoptera</taxon>
        <taxon>Blattodea</taxon>
        <taxon>Blattoidea</taxon>
        <taxon>Termitoidae</taxon>
        <taxon>Kalotermitidae</taxon>
        <taxon>Cryptotermitinae</taxon>
        <taxon>Cryptotermes</taxon>
    </lineage>
</organism>
<proteinExistence type="predicted"/>
<feature type="region of interest" description="Disordered" evidence="1">
    <location>
        <begin position="97"/>
        <end position="159"/>
    </location>
</feature>
<name>A0A2J7QI42_9NEOP</name>
<evidence type="ECO:0000256" key="1">
    <source>
        <dbReference type="SAM" id="MobiDB-lite"/>
    </source>
</evidence>
<feature type="compositionally biased region" description="Basic and acidic residues" evidence="1">
    <location>
        <begin position="209"/>
        <end position="239"/>
    </location>
</feature>
<dbReference type="EMBL" id="NEVH01013964">
    <property type="protein sequence ID" value="PNF28223.1"/>
    <property type="molecule type" value="Genomic_DNA"/>
</dbReference>
<reference evidence="2 3" key="1">
    <citation type="submission" date="2017-12" db="EMBL/GenBank/DDBJ databases">
        <title>Hemimetabolous genomes reveal molecular basis of termite eusociality.</title>
        <authorList>
            <person name="Harrison M.C."/>
            <person name="Jongepier E."/>
            <person name="Robertson H.M."/>
            <person name="Arning N."/>
            <person name="Bitard-Feildel T."/>
            <person name="Chao H."/>
            <person name="Childers C.P."/>
            <person name="Dinh H."/>
            <person name="Doddapaneni H."/>
            <person name="Dugan S."/>
            <person name="Gowin J."/>
            <person name="Greiner C."/>
            <person name="Han Y."/>
            <person name="Hu H."/>
            <person name="Hughes D.S.T."/>
            <person name="Huylmans A.-K."/>
            <person name="Kemena C."/>
            <person name="Kremer L.P.M."/>
            <person name="Lee S.L."/>
            <person name="Lopez-Ezquerra A."/>
            <person name="Mallet L."/>
            <person name="Monroy-Kuhn J.M."/>
            <person name="Moser A."/>
            <person name="Murali S.C."/>
            <person name="Muzny D.M."/>
            <person name="Otani S."/>
            <person name="Piulachs M.-D."/>
            <person name="Poelchau M."/>
            <person name="Qu J."/>
            <person name="Schaub F."/>
            <person name="Wada-Katsumata A."/>
            <person name="Worley K.C."/>
            <person name="Xie Q."/>
            <person name="Ylla G."/>
            <person name="Poulsen M."/>
            <person name="Gibbs R.A."/>
            <person name="Schal C."/>
            <person name="Richards S."/>
            <person name="Belles X."/>
            <person name="Korb J."/>
            <person name="Bornberg-Bauer E."/>
        </authorList>
    </citation>
    <scope>NUCLEOTIDE SEQUENCE [LARGE SCALE GENOMIC DNA]</scope>
    <source>
        <tissue evidence="2">Whole body</tissue>
    </source>
</reference>
<keyword evidence="3" id="KW-1185">Reference proteome</keyword>
<dbReference type="AlphaFoldDB" id="A0A2J7QI42"/>